<evidence type="ECO:0000313" key="2">
    <source>
        <dbReference type="Proteomes" id="UP001165960"/>
    </source>
</evidence>
<comment type="caution">
    <text evidence="1">The sequence shown here is derived from an EMBL/GenBank/DDBJ whole genome shotgun (WGS) entry which is preliminary data.</text>
</comment>
<dbReference type="EMBL" id="QTSX02002224">
    <property type="protein sequence ID" value="KAJ9077054.1"/>
    <property type="molecule type" value="Genomic_DNA"/>
</dbReference>
<sequence>MRKPINAQTPTITKQMSAATVQAPAATKQIHTTTTKPLPIANVQTPATINQMHTATAQTTATLASSTCKPSANQALIVTVGSIMLGIVRPSKKAQKARNLYQN</sequence>
<accession>A0ACC2TR37</accession>
<evidence type="ECO:0000313" key="1">
    <source>
        <dbReference type="EMBL" id="KAJ9077054.1"/>
    </source>
</evidence>
<keyword evidence="2" id="KW-1185">Reference proteome</keyword>
<name>A0ACC2TR37_9FUNG</name>
<protein>
    <submittedName>
        <fullName evidence="1">Uncharacterized protein</fullName>
    </submittedName>
</protein>
<proteinExistence type="predicted"/>
<dbReference type="Proteomes" id="UP001165960">
    <property type="component" value="Unassembled WGS sequence"/>
</dbReference>
<reference evidence="1" key="1">
    <citation type="submission" date="2022-04" db="EMBL/GenBank/DDBJ databases">
        <title>Genome of the entomopathogenic fungus Entomophthora muscae.</title>
        <authorList>
            <person name="Elya C."/>
            <person name="Lovett B.R."/>
            <person name="Lee E."/>
            <person name="Macias A.M."/>
            <person name="Hajek A.E."/>
            <person name="De Bivort B.L."/>
            <person name="Kasson M.T."/>
            <person name="De Fine Licht H.H."/>
            <person name="Stajich J.E."/>
        </authorList>
    </citation>
    <scope>NUCLEOTIDE SEQUENCE</scope>
    <source>
        <strain evidence="1">Berkeley</strain>
    </source>
</reference>
<gene>
    <name evidence="1" type="ORF">DSO57_1020316</name>
</gene>
<organism evidence="1 2">
    <name type="scientific">Entomophthora muscae</name>
    <dbReference type="NCBI Taxonomy" id="34485"/>
    <lineage>
        <taxon>Eukaryota</taxon>
        <taxon>Fungi</taxon>
        <taxon>Fungi incertae sedis</taxon>
        <taxon>Zoopagomycota</taxon>
        <taxon>Entomophthoromycotina</taxon>
        <taxon>Entomophthoromycetes</taxon>
        <taxon>Entomophthorales</taxon>
        <taxon>Entomophthoraceae</taxon>
        <taxon>Entomophthora</taxon>
    </lineage>
</organism>